<dbReference type="SUPFAM" id="SSF140996">
    <property type="entry name" value="Hermes dimerisation domain"/>
    <property type="match status" value="1"/>
</dbReference>
<protein>
    <submittedName>
        <fullName evidence="1">Uncharacterized protein</fullName>
    </submittedName>
</protein>
<dbReference type="EMBL" id="CAJOBC010038545">
    <property type="protein sequence ID" value="CAF4131537.1"/>
    <property type="molecule type" value="Genomic_DNA"/>
</dbReference>
<dbReference type="Proteomes" id="UP000681722">
    <property type="component" value="Unassembled WGS sequence"/>
</dbReference>
<name>A0A815DX35_9BILA</name>
<comment type="caution">
    <text evidence="1">The sequence shown here is derived from an EMBL/GenBank/DDBJ whole genome shotgun (WGS) entry which is preliminary data.</text>
</comment>
<proteinExistence type="predicted"/>
<evidence type="ECO:0000313" key="3">
    <source>
        <dbReference type="Proteomes" id="UP000663829"/>
    </source>
</evidence>
<dbReference type="OrthoDB" id="10060606at2759"/>
<dbReference type="Gene3D" id="1.10.10.1070">
    <property type="entry name" value="Zinc finger, BED domain-containing"/>
    <property type="match status" value="1"/>
</dbReference>
<evidence type="ECO:0000313" key="1">
    <source>
        <dbReference type="EMBL" id="CAF1303307.1"/>
    </source>
</evidence>
<dbReference type="Proteomes" id="UP000663829">
    <property type="component" value="Unassembled WGS sequence"/>
</dbReference>
<organism evidence="1 3">
    <name type="scientific">Didymodactylos carnosus</name>
    <dbReference type="NCBI Taxonomy" id="1234261"/>
    <lineage>
        <taxon>Eukaryota</taxon>
        <taxon>Metazoa</taxon>
        <taxon>Spiralia</taxon>
        <taxon>Gnathifera</taxon>
        <taxon>Rotifera</taxon>
        <taxon>Eurotatoria</taxon>
        <taxon>Bdelloidea</taxon>
        <taxon>Philodinida</taxon>
        <taxon>Philodinidae</taxon>
        <taxon>Didymodactylos</taxon>
    </lineage>
</organism>
<gene>
    <name evidence="1" type="ORF">GPM918_LOCUS28631</name>
    <name evidence="2" type="ORF">SRO942_LOCUS29147</name>
</gene>
<sequence length="223" mass="25578">MIDPDSLTNIEIQKRINLKSYFLVENEKANHDIWKNDISLIAKKDQNAVTQILEGWAACNYCYYAYRTHSKIDKLSLLSLSFYLIFECFSESKTKAQASSQQQRLSSSSSSHPLQPKFAFNKRALPEKYKLKLKDSELKFVVAGSHSLHSLENDGLIQLVQTVIEIGASFGLVDVRDVFYGRKTIREEAIVKFEDYIQFIRAILDEPVKQHCLAATCDIWTDD</sequence>
<accession>A0A815DX35</accession>
<dbReference type="EMBL" id="CAJNOQ010012580">
    <property type="protein sequence ID" value="CAF1303307.1"/>
    <property type="molecule type" value="Genomic_DNA"/>
</dbReference>
<evidence type="ECO:0000313" key="2">
    <source>
        <dbReference type="EMBL" id="CAF4131537.1"/>
    </source>
</evidence>
<dbReference type="AlphaFoldDB" id="A0A815DX35"/>
<reference evidence="1" key="1">
    <citation type="submission" date="2021-02" db="EMBL/GenBank/DDBJ databases">
        <authorList>
            <person name="Nowell W R."/>
        </authorList>
    </citation>
    <scope>NUCLEOTIDE SEQUENCE</scope>
</reference>
<keyword evidence="3" id="KW-1185">Reference proteome</keyword>